<reference evidence="3" key="1">
    <citation type="submission" date="2018-06" db="EMBL/GenBank/DDBJ databases">
        <title>Genome assembly of Danube salmon.</title>
        <authorList>
            <person name="Macqueen D.J."/>
            <person name="Gundappa M.K."/>
        </authorList>
    </citation>
    <scope>NUCLEOTIDE SEQUENCE [LARGE SCALE GENOMIC DNA]</scope>
</reference>
<reference evidence="2" key="2">
    <citation type="submission" date="2025-08" db="UniProtKB">
        <authorList>
            <consortium name="Ensembl"/>
        </authorList>
    </citation>
    <scope>IDENTIFICATION</scope>
</reference>
<dbReference type="GO" id="GO:0043248">
    <property type="term" value="P:proteasome assembly"/>
    <property type="evidence" value="ECO:0007669"/>
    <property type="project" value="InterPro"/>
</dbReference>
<keyword evidence="3" id="KW-1185">Reference proteome</keyword>
<evidence type="ECO:0000313" key="3">
    <source>
        <dbReference type="Proteomes" id="UP000314982"/>
    </source>
</evidence>
<dbReference type="InterPro" id="IPR024372">
    <property type="entry name" value="Ecm29_N"/>
</dbReference>
<proteinExistence type="predicted"/>
<dbReference type="AlphaFoldDB" id="A0A4W5LU91"/>
<feature type="domain" description="Proteasome component Ecm29 N-terminal" evidence="1">
    <location>
        <begin position="24"/>
        <end position="62"/>
    </location>
</feature>
<sequence>MVDALRAPGIDGDGICCVWFDLQDPKLLCMAYSAVGKLSSRMPQLFTKDIALVQQFFEAMCKVGVPASRQCYLNTLFYLHYIFCFRPPKHNSRFMAATFSCIVTVLPPRLTLSVYRRSLMSV</sequence>
<dbReference type="STRING" id="62062.ENSHHUP00000029498"/>
<evidence type="ECO:0000259" key="1">
    <source>
        <dbReference type="Pfam" id="PF13001"/>
    </source>
</evidence>
<dbReference type="GO" id="GO:0060090">
    <property type="term" value="F:molecular adaptor activity"/>
    <property type="evidence" value="ECO:0007669"/>
    <property type="project" value="InterPro"/>
</dbReference>
<dbReference type="Ensembl" id="ENSHHUT00000030722.1">
    <property type="protein sequence ID" value="ENSHHUP00000029498.1"/>
    <property type="gene ID" value="ENSHHUG00000018801.1"/>
</dbReference>
<evidence type="ECO:0000313" key="2">
    <source>
        <dbReference type="Ensembl" id="ENSHHUP00000029498.1"/>
    </source>
</evidence>
<reference evidence="2" key="3">
    <citation type="submission" date="2025-09" db="UniProtKB">
        <authorList>
            <consortium name="Ensembl"/>
        </authorList>
    </citation>
    <scope>IDENTIFICATION</scope>
</reference>
<dbReference type="Pfam" id="PF13001">
    <property type="entry name" value="ECM29_N"/>
    <property type="match status" value="1"/>
</dbReference>
<dbReference type="Proteomes" id="UP000314982">
    <property type="component" value="Unassembled WGS sequence"/>
</dbReference>
<accession>A0A4W5LU91</accession>
<name>A0A4W5LU91_9TELE</name>
<organism evidence="2 3">
    <name type="scientific">Hucho hucho</name>
    <name type="common">huchen</name>
    <dbReference type="NCBI Taxonomy" id="62062"/>
    <lineage>
        <taxon>Eukaryota</taxon>
        <taxon>Metazoa</taxon>
        <taxon>Chordata</taxon>
        <taxon>Craniata</taxon>
        <taxon>Vertebrata</taxon>
        <taxon>Euteleostomi</taxon>
        <taxon>Actinopterygii</taxon>
        <taxon>Neopterygii</taxon>
        <taxon>Teleostei</taxon>
        <taxon>Protacanthopterygii</taxon>
        <taxon>Salmoniformes</taxon>
        <taxon>Salmonidae</taxon>
        <taxon>Salmoninae</taxon>
        <taxon>Hucho</taxon>
    </lineage>
</organism>
<protein>
    <recommendedName>
        <fullName evidence="1">Proteasome component Ecm29 N-terminal domain-containing protein</fullName>
    </recommendedName>
</protein>